<protein>
    <recommendedName>
        <fullName evidence="6">Nap family protein</fullName>
    </recommendedName>
</protein>
<dbReference type="AlphaFoldDB" id="A0A2T3B8J3"/>
<reference evidence="4 5" key="1">
    <citation type="journal article" date="2018" name="New Phytol.">
        <title>Comparative genomics and transcriptomics depict ericoid mycorrhizal fungi as versatile saprotrophs and plant mutualists.</title>
        <authorList>
            <person name="Martino E."/>
            <person name="Morin E."/>
            <person name="Grelet G.A."/>
            <person name="Kuo A."/>
            <person name="Kohler A."/>
            <person name="Daghino S."/>
            <person name="Barry K.W."/>
            <person name="Cichocki N."/>
            <person name="Clum A."/>
            <person name="Dockter R.B."/>
            <person name="Hainaut M."/>
            <person name="Kuo R.C."/>
            <person name="LaButti K."/>
            <person name="Lindahl B.D."/>
            <person name="Lindquist E.A."/>
            <person name="Lipzen A."/>
            <person name="Khouja H.R."/>
            <person name="Magnuson J."/>
            <person name="Murat C."/>
            <person name="Ohm R.A."/>
            <person name="Singer S.W."/>
            <person name="Spatafora J.W."/>
            <person name="Wang M."/>
            <person name="Veneault-Fourrey C."/>
            <person name="Henrissat B."/>
            <person name="Grigoriev I.V."/>
            <person name="Martin F.M."/>
            <person name="Perotto S."/>
        </authorList>
    </citation>
    <scope>NUCLEOTIDE SEQUENCE [LARGE SCALE GENOMIC DNA]</scope>
    <source>
        <strain evidence="4 5">ATCC 22711</strain>
    </source>
</reference>
<feature type="region of interest" description="Disordered" evidence="3">
    <location>
        <begin position="209"/>
        <end position="260"/>
    </location>
</feature>
<evidence type="ECO:0000313" key="4">
    <source>
        <dbReference type="EMBL" id="PSS23190.1"/>
    </source>
</evidence>
<comment type="similarity">
    <text evidence="1 2">Belongs to the nucleosome assembly protein (NAP) family.</text>
</comment>
<dbReference type="GeneID" id="36576098"/>
<feature type="compositionally biased region" description="Basic and acidic residues" evidence="3">
    <location>
        <begin position="303"/>
        <end position="315"/>
    </location>
</feature>
<accession>A0A2T3B8J3</accession>
<dbReference type="InterPro" id="IPR037231">
    <property type="entry name" value="NAP-like_sf"/>
</dbReference>
<evidence type="ECO:0000256" key="2">
    <source>
        <dbReference type="RuleBase" id="RU003876"/>
    </source>
</evidence>
<dbReference type="GO" id="GO:0005634">
    <property type="term" value="C:nucleus"/>
    <property type="evidence" value="ECO:0007669"/>
    <property type="project" value="InterPro"/>
</dbReference>
<dbReference type="STRING" id="857342.A0A2T3B8J3"/>
<feature type="compositionally biased region" description="Basic and acidic residues" evidence="3">
    <location>
        <begin position="210"/>
        <end position="228"/>
    </location>
</feature>
<organism evidence="4 5">
    <name type="scientific">Amorphotheca resinae ATCC 22711</name>
    <dbReference type="NCBI Taxonomy" id="857342"/>
    <lineage>
        <taxon>Eukaryota</taxon>
        <taxon>Fungi</taxon>
        <taxon>Dikarya</taxon>
        <taxon>Ascomycota</taxon>
        <taxon>Pezizomycotina</taxon>
        <taxon>Leotiomycetes</taxon>
        <taxon>Helotiales</taxon>
        <taxon>Amorphothecaceae</taxon>
        <taxon>Amorphotheca</taxon>
    </lineage>
</organism>
<feature type="compositionally biased region" description="Acidic residues" evidence="3">
    <location>
        <begin position="236"/>
        <end position="250"/>
    </location>
</feature>
<sequence length="322" mass="36080">MAAALADTPVSYEDLADIERDFDDAETEIIRQQVSLTQPLYDRRDKTTSQIPNFWPLVLEQAPPDIDQYIQPSDSALLLSSLVNLSVSHFEISTPGGDPRSVAIRFTFSANEYFEDTVLEKRFWYRRARDGWSGLVSEPVPIRWKKDRDLTGGLLDLVCRAWEAGPVAGGLSPEQRALKKKIENTGMGGLSFFAWFGFIGRRVSAEESAEATRLEREARGERKADKALESTGEQEQAQDQEEEEEAEDDPGMSLEIFPDGDDLAIAITEDLWPGAIKYFTQAQEQDVLSDADFESSEEDEPLEDARSSVESDGRPSKKQRSS</sequence>
<dbReference type="Proteomes" id="UP000241818">
    <property type="component" value="Unassembled WGS sequence"/>
</dbReference>
<evidence type="ECO:0000256" key="1">
    <source>
        <dbReference type="ARBA" id="ARBA00009947"/>
    </source>
</evidence>
<evidence type="ECO:0000256" key="3">
    <source>
        <dbReference type="SAM" id="MobiDB-lite"/>
    </source>
</evidence>
<feature type="region of interest" description="Disordered" evidence="3">
    <location>
        <begin position="288"/>
        <end position="322"/>
    </location>
</feature>
<dbReference type="InterPro" id="IPR002164">
    <property type="entry name" value="NAP_family"/>
</dbReference>
<dbReference type="RefSeq" id="XP_024723236.1">
    <property type="nucleotide sequence ID" value="XM_024868017.1"/>
</dbReference>
<dbReference type="GO" id="GO:0006334">
    <property type="term" value="P:nucleosome assembly"/>
    <property type="evidence" value="ECO:0007669"/>
    <property type="project" value="InterPro"/>
</dbReference>
<dbReference type="EMBL" id="KZ679008">
    <property type="protein sequence ID" value="PSS23190.1"/>
    <property type="molecule type" value="Genomic_DNA"/>
</dbReference>
<dbReference type="InParanoid" id="A0A2T3B8J3"/>
<dbReference type="Gene3D" id="3.30.1120.90">
    <property type="entry name" value="Nucleosome assembly protein"/>
    <property type="match status" value="1"/>
</dbReference>
<dbReference type="OrthoDB" id="19419at2759"/>
<proteinExistence type="inferred from homology"/>
<evidence type="ECO:0000313" key="5">
    <source>
        <dbReference type="Proteomes" id="UP000241818"/>
    </source>
</evidence>
<dbReference type="FunCoup" id="A0A2T3B8J3">
    <property type="interactions" value="571"/>
</dbReference>
<feature type="compositionally biased region" description="Acidic residues" evidence="3">
    <location>
        <begin position="288"/>
        <end position="302"/>
    </location>
</feature>
<keyword evidence="5" id="KW-1185">Reference proteome</keyword>
<dbReference type="PANTHER" id="PTHR11875">
    <property type="entry name" value="TESTIS-SPECIFIC Y-ENCODED PROTEIN"/>
    <property type="match status" value="1"/>
</dbReference>
<gene>
    <name evidence="4" type="ORF">M430DRAFT_48778</name>
</gene>
<dbReference type="SUPFAM" id="SSF143113">
    <property type="entry name" value="NAP-like"/>
    <property type="match status" value="1"/>
</dbReference>
<evidence type="ECO:0008006" key="6">
    <source>
        <dbReference type="Google" id="ProtNLM"/>
    </source>
</evidence>
<dbReference type="Pfam" id="PF00956">
    <property type="entry name" value="NAP"/>
    <property type="match status" value="1"/>
</dbReference>
<name>A0A2T3B8J3_AMORE</name>